<dbReference type="Proteomes" id="UP000248987">
    <property type="component" value="Unassembled WGS sequence"/>
</dbReference>
<gene>
    <name evidence="1" type="ORF">LX77_00988</name>
</gene>
<name>A0A327SGE8_9FLAO</name>
<dbReference type="EMBL" id="QLLQ01000002">
    <property type="protein sequence ID" value="RAJ26733.1"/>
    <property type="molecule type" value="Genomic_DNA"/>
</dbReference>
<dbReference type="AlphaFoldDB" id="A0A327SGE8"/>
<accession>A0A327SGE8</accession>
<evidence type="ECO:0000313" key="2">
    <source>
        <dbReference type="Proteomes" id="UP000248987"/>
    </source>
</evidence>
<keyword evidence="2" id="KW-1185">Reference proteome</keyword>
<organism evidence="1 2">
    <name type="scientific">Gelidibacter algens</name>
    <dbReference type="NCBI Taxonomy" id="49280"/>
    <lineage>
        <taxon>Bacteria</taxon>
        <taxon>Pseudomonadati</taxon>
        <taxon>Bacteroidota</taxon>
        <taxon>Flavobacteriia</taxon>
        <taxon>Flavobacteriales</taxon>
        <taxon>Flavobacteriaceae</taxon>
        <taxon>Gelidibacter</taxon>
    </lineage>
</organism>
<comment type="caution">
    <text evidence="1">The sequence shown here is derived from an EMBL/GenBank/DDBJ whole genome shotgun (WGS) entry which is preliminary data.</text>
</comment>
<proteinExistence type="predicted"/>
<protein>
    <submittedName>
        <fullName evidence="1">Uncharacterized protein</fullName>
    </submittedName>
</protein>
<reference evidence="1 2" key="1">
    <citation type="submission" date="2018-06" db="EMBL/GenBank/DDBJ databases">
        <title>Genomic Encyclopedia of Archaeal and Bacterial Type Strains, Phase II (KMG-II): from individual species to whole genera.</title>
        <authorList>
            <person name="Goeker M."/>
        </authorList>
    </citation>
    <scope>NUCLEOTIDE SEQUENCE [LARGE SCALE GENOMIC DNA]</scope>
    <source>
        <strain evidence="1 2">DSM 12408</strain>
    </source>
</reference>
<sequence>MIFVSHWQLLFETAYFAKKSLILALKIKMKSHFKMWKLHSFATS</sequence>
<evidence type="ECO:0000313" key="1">
    <source>
        <dbReference type="EMBL" id="RAJ26733.1"/>
    </source>
</evidence>